<evidence type="ECO:0000259" key="1">
    <source>
        <dbReference type="Pfam" id="PF12706"/>
    </source>
</evidence>
<dbReference type="InterPro" id="IPR001279">
    <property type="entry name" value="Metallo-B-lactamas"/>
</dbReference>
<dbReference type="HOGENOM" id="CLU_074581_0_0_0"/>
<evidence type="ECO:0000313" key="2">
    <source>
        <dbReference type="EMBL" id="ACZ19042.1"/>
    </source>
</evidence>
<dbReference type="EnsemblBacteria" id="ACZ19042">
    <property type="protein sequence ID" value="ACZ19042"/>
    <property type="gene ID" value="Taci_0809"/>
</dbReference>
<dbReference type="CDD" id="cd07741">
    <property type="entry name" value="metallo-hydrolase-like_MBL-fold"/>
    <property type="match status" value="1"/>
</dbReference>
<dbReference type="Pfam" id="PF12706">
    <property type="entry name" value="Lactamase_B_2"/>
    <property type="match status" value="1"/>
</dbReference>
<dbReference type="EMBL" id="CP001818">
    <property type="protein sequence ID" value="ACZ19042.1"/>
    <property type="molecule type" value="Genomic_DNA"/>
</dbReference>
<dbReference type="KEGG" id="tai:Taci_0809"/>
<gene>
    <name evidence="2" type="ordered locus">Taci_0809</name>
</gene>
<name>D1B9T9_THEAS</name>
<dbReference type="OrthoDB" id="9800940at2"/>
<dbReference type="AlphaFoldDB" id="D1B9T9"/>
<dbReference type="Gene3D" id="3.60.15.10">
    <property type="entry name" value="Ribonuclease Z/Hydroxyacylglutathione hydrolase-like"/>
    <property type="match status" value="1"/>
</dbReference>
<proteinExistence type="predicted"/>
<dbReference type="STRING" id="525903.Taci_0809"/>
<sequence>MRFLGTSGARFCTMHQIRSSGGIFFRYGGFAGVLDPGPGSLHQICRAVPELDPTELDGVIISHRHLDHCGDANAVVEAMVGGGFNERGSIFLPKDALSDEPVVFGYLRRKVGRRVLLEDGGSYPLGEGQTLRALGLKHHGVTTFGFVLSGRGLRSVGIVSDTSLVPQVFQIARSCQVMVVNVTLERRRPNLDHLSLEDLKELLSEIPVPLVLLTHMGRGVLRLGPDAVASMFNHLSSRVICGEDGMVVDLDSLEVAMMDPREPREGSHSWNQRFQDL</sequence>
<protein>
    <submittedName>
        <fullName evidence="2">Beta-lactamase domain protein</fullName>
    </submittedName>
</protein>
<keyword evidence="3" id="KW-1185">Reference proteome</keyword>
<dbReference type="SUPFAM" id="SSF56281">
    <property type="entry name" value="Metallo-hydrolase/oxidoreductase"/>
    <property type="match status" value="1"/>
</dbReference>
<organism evidence="2 3">
    <name type="scientific">Thermanaerovibrio acidaminovorans (strain ATCC 49978 / DSM 6589 / Su883)</name>
    <name type="common">Selenomonas acidaminovorans</name>
    <dbReference type="NCBI Taxonomy" id="525903"/>
    <lineage>
        <taxon>Bacteria</taxon>
        <taxon>Thermotogati</taxon>
        <taxon>Synergistota</taxon>
        <taxon>Synergistia</taxon>
        <taxon>Synergistales</taxon>
        <taxon>Synergistaceae</taxon>
        <taxon>Thermanaerovibrio</taxon>
    </lineage>
</organism>
<accession>D1B9T9</accession>
<dbReference type="InterPro" id="IPR036866">
    <property type="entry name" value="RibonucZ/Hydroxyglut_hydro"/>
</dbReference>
<reference evidence="2 3" key="1">
    <citation type="journal article" date="2009" name="Stand. Genomic Sci.">
        <title>Complete genome sequence of Thermanaerovibrio acidaminovorans type strain (Su883).</title>
        <authorList>
            <person name="Chovatia M."/>
            <person name="Sikorski J."/>
            <person name="Schroder M."/>
            <person name="Lapidus A."/>
            <person name="Nolan M."/>
            <person name="Tice H."/>
            <person name="Glavina Del Rio T."/>
            <person name="Copeland A."/>
            <person name="Cheng J.F."/>
            <person name="Lucas S."/>
            <person name="Chen F."/>
            <person name="Bruce D."/>
            <person name="Goodwin L."/>
            <person name="Pitluck S."/>
            <person name="Ivanova N."/>
            <person name="Mavromatis K."/>
            <person name="Ovchinnikova G."/>
            <person name="Pati A."/>
            <person name="Chen A."/>
            <person name="Palaniappan K."/>
            <person name="Land M."/>
            <person name="Hauser L."/>
            <person name="Chang Y.J."/>
            <person name="Jeffries C.D."/>
            <person name="Chain P."/>
            <person name="Saunders E."/>
            <person name="Detter J.C."/>
            <person name="Brettin T."/>
            <person name="Rohde M."/>
            <person name="Goker M."/>
            <person name="Spring S."/>
            <person name="Bristow J."/>
            <person name="Markowitz V."/>
            <person name="Hugenholtz P."/>
            <person name="Kyrpides N.C."/>
            <person name="Klenk H.P."/>
            <person name="Eisen J.A."/>
        </authorList>
    </citation>
    <scope>NUCLEOTIDE SEQUENCE [LARGE SCALE GENOMIC DNA]</scope>
    <source>
        <strain evidence="3">ATCC 49978 / DSM 6589 / Su883</strain>
    </source>
</reference>
<dbReference type="eggNOG" id="COG1235">
    <property type="taxonomic scope" value="Bacteria"/>
</dbReference>
<feature type="domain" description="Metallo-beta-lactamase" evidence="1">
    <location>
        <begin position="34"/>
        <end position="216"/>
    </location>
</feature>
<dbReference type="Proteomes" id="UP000002030">
    <property type="component" value="Chromosome"/>
</dbReference>
<evidence type="ECO:0000313" key="3">
    <source>
        <dbReference type="Proteomes" id="UP000002030"/>
    </source>
</evidence>